<feature type="transmembrane region" description="Helical" evidence="1">
    <location>
        <begin position="388"/>
        <end position="408"/>
    </location>
</feature>
<sequence>MSRNLIGTGALIRLALRRDRLVLPLWVLVLGVIPAATAGAYETLYPTAAERQSLGAGMGANPSTSLLYGAAFDLSTAGGFTAWRYGAFLALFAGLAAVFTVTRHTRAEEDTGRLELLASAVVGRFAALTAAVTVAAGGSLGVGVVATLGLAGAGLPIAGSIAFGLGTALAGWAFTGVAAIAAQLAEYSRTANGMGAGTLGALFLLRGVGDASTDLGWLSWASPLGWATQVRAFAGERWWVLALPVAAAVVLTAIGYALLARRDLGMGLVPARPGPATAAPGLRSPLALAWRLHRGPLLGWTAGFAVMGALFGTLASGIGGLVGDSERTIFERMGGAQSLVEAFISATAGILAMIASLYGVQATLRMRSEETAFRAEPLLATPVSRLRWAASHLTFSLLGTGLMVTVAGPGTGLAHGSRVGDVGGQLPGILAAWLAQLPAVWVVVGVTVAILGSVPRLATAAWVVAAAFLLISLFGPVAQVSQAVLDVSPFTHVPKLPVAEFSATPLLVLAGVAAAALLAGLAGLRRRDIG</sequence>
<protein>
    <submittedName>
        <fullName evidence="2">ABC transporter permease</fullName>
    </submittedName>
</protein>
<keyword evidence="1" id="KW-0472">Membrane</keyword>
<feature type="transmembrane region" description="Helical" evidence="1">
    <location>
        <begin position="194"/>
        <end position="218"/>
    </location>
</feature>
<keyword evidence="3" id="KW-1185">Reference proteome</keyword>
<dbReference type="RefSeq" id="WP_094862566.1">
    <property type="nucleotide sequence ID" value="NZ_NKYE01000005.1"/>
</dbReference>
<feature type="transmembrane region" description="Helical" evidence="1">
    <location>
        <begin position="21"/>
        <end position="41"/>
    </location>
</feature>
<feature type="transmembrane region" description="Helical" evidence="1">
    <location>
        <begin position="459"/>
        <end position="481"/>
    </location>
</feature>
<dbReference type="AlphaFoldDB" id="A0A263D4L9"/>
<dbReference type="EMBL" id="NKYE01000005">
    <property type="protein sequence ID" value="OZM73311.1"/>
    <property type="molecule type" value="Genomic_DNA"/>
</dbReference>
<feature type="transmembrane region" description="Helical" evidence="1">
    <location>
        <begin position="238"/>
        <end position="259"/>
    </location>
</feature>
<keyword evidence="1" id="KW-1133">Transmembrane helix</keyword>
<dbReference type="Proteomes" id="UP000242444">
    <property type="component" value="Unassembled WGS sequence"/>
</dbReference>
<dbReference type="InParanoid" id="A0A263D4L9"/>
<dbReference type="OrthoDB" id="2014935at2"/>
<feature type="transmembrane region" description="Helical" evidence="1">
    <location>
        <begin position="82"/>
        <end position="101"/>
    </location>
</feature>
<feature type="transmembrane region" description="Helical" evidence="1">
    <location>
        <begin position="428"/>
        <end position="452"/>
    </location>
</feature>
<feature type="transmembrane region" description="Helical" evidence="1">
    <location>
        <begin position="297"/>
        <end position="322"/>
    </location>
</feature>
<evidence type="ECO:0000313" key="3">
    <source>
        <dbReference type="Proteomes" id="UP000242444"/>
    </source>
</evidence>
<reference evidence="2 3" key="1">
    <citation type="submission" date="2017-07" db="EMBL/GenBank/DDBJ databases">
        <title>Amycolatopsis antarcticus sp. nov., isolated from the surface of an Antarcticus brown macroalga.</title>
        <authorList>
            <person name="Wang J."/>
            <person name="Leiva S."/>
            <person name="Huang J."/>
            <person name="Huang Y."/>
        </authorList>
    </citation>
    <scope>NUCLEOTIDE SEQUENCE [LARGE SCALE GENOMIC DNA]</scope>
    <source>
        <strain evidence="2 3">AU-G6</strain>
    </source>
</reference>
<proteinExistence type="predicted"/>
<feature type="transmembrane region" description="Helical" evidence="1">
    <location>
        <begin position="501"/>
        <end position="524"/>
    </location>
</feature>
<evidence type="ECO:0000313" key="2">
    <source>
        <dbReference type="EMBL" id="OZM73311.1"/>
    </source>
</evidence>
<evidence type="ECO:0000256" key="1">
    <source>
        <dbReference type="SAM" id="Phobius"/>
    </source>
</evidence>
<name>A0A263D4L9_9PSEU</name>
<feature type="transmembrane region" description="Helical" evidence="1">
    <location>
        <begin position="342"/>
        <end position="360"/>
    </location>
</feature>
<gene>
    <name evidence="2" type="ORF">CFN78_10680</name>
</gene>
<feature type="transmembrane region" description="Helical" evidence="1">
    <location>
        <begin position="157"/>
        <end position="182"/>
    </location>
</feature>
<comment type="caution">
    <text evidence="2">The sequence shown here is derived from an EMBL/GenBank/DDBJ whole genome shotgun (WGS) entry which is preliminary data.</text>
</comment>
<accession>A0A263D4L9</accession>
<organism evidence="2 3">
    <name type="scientific">Amycolatopsis antarctica</name>
    <dbReference type="NCBI Taxonomy" id="1854586"/>
    <lineage>
        <taxon>Bacteria</taxon>
        <taxon>Bacillati</taxon>
        <taxon>Actinomycetota</taxon>
        <taxon>Actinomycetes</taxon>
        <taxon>Pseudonocardiales</taxon>
        <taxon>Pseudonocardiaceae</taxon>
        <taxon>Amycolatopsis</taxon>
    </lineage>
</organism>
<feature type="transmembrane region" description="Helical" evidence="1">
    <location>
        <begin position="122"/>
        <end position="151"/>
    </location>
</feature>
<keyword evidence="1" id="KW-0812">Transmembrane</keyword>